<dbReference type="Gene3D" id="1.10.101.10">
    <property type="entry name" value="PGBD-like superfamily/PGBD"/>
    <property type="match status" value="2"/>
</dbReference>
<dbReference type="GeneID" id="71929233"/>
<feature type="domain" description="Peptidoglycan binding-like" evidence="2">
    <location>
        <begin position="135"/>
        <end position="190"/>
    </location>
</feature>
<dbReference type="InterPro" id="IPR036365">
    <property type="entry name" value="PGBD-like_sf"/>
</dbReference>
<organism evidence="3 4">
    <name type="scientific">Halocatena salina</name>
    <dbReference type="NCBI Taxonomy" id="2934340"/>
    <lineage>
        <taxon>Archaea</taxon>
        <taxon>Methanobacteriati</taxon>
        <taxon>Methanobacteriota</taxon>
        <taxon>Stenosarchaea group</taxon>
        <taxon>Halobacteria</taxon>
        <taxon>Halobacteriales</taxon>
        <taxon>Natronomonadaceae</taxon>
        <taxon>Halocatena</taxon>
    </lineage>
</organism>
<evidence type="ECO:0000313" key="4">
    <source>
        <dbReference type="Proteomes" id="UP000831768"/>
    </source>
</evidence>
<accession>A0A8U0A4P8</accession>
<evidence type="ECO:0000313" key="3">
    <source>
        <dbReference type="EMBL" id="UPM44180.1"/>
    </source>
</evidence>
<dbReference type="InterPro" id="IPR036366">
    <property type="entry name" value="PGBDSf"/>
</dbReference>
<feature type="compositionally biased region" description="Basic and acidic residues" evidence="1">
    <location>
        <begin position="11"/>
        <end position="21"/>
    </location>
</feature>
<dbReference type="PROSITE" id="PS51318">
    <property type="entry name" value="TAT"/>
    <property type="match status" value="1"/>
</dbReference>
<proteinExistence type="predicted"/>
<dbReference type="Pfam" id="PF01471">
    <property type="entry name" value="PG_binding_1"/>
    <property type="match status" value="2"/>
</dbReference>
<dbReference type="SUPFAM" id="SSF47090">
    <property type="entry name" value="PGBD-like"/>
    <property type="match status" value="2"/>
</dbReference>
<dbReference type="InterPro" id="IPR006311">
    <property type="entry name" value="TAT_signal"/>
</dbReference>
<evidence type="ECO:0000256" key="1">
    <source>
        <dbReference type="SAM" id="MobiDB-lite"/>
    </source>
</evidence>
<dbReference type="EMBL" id="CP096020">
    <property type="protein sequence ID" value="UPM44180.1"/>
    <property type="molecule type" value="Genomic_DNA"/>
</dbReference>
<gene>
    <name evidence="3" type="ORF">MW046_14260</name>
</gene>
<evidence type="ECO:0000259" key="2">
    <source>
        <dbReference type="Pfam" id="PF01471"/>
    </source>
</evidence>
<feature type="region of interest" description="Disordered" evidence="1">
    <location>
        <begin position="1"/>
        <end position="21"/>
    </location>
</feature>
<protein>
    <submittedName>
        <fullName evidence="3">Peptidoglycan-binding protein</fullName>
    </submittedName>
</protein>
<geneLocation type="plasmid" evidence="3 4">
    <name>unnamed1</name>
</geneLocation>
<sequence length="194" mass="20928">MGRNHPTRSAESTDDHPHQSDSLFDRREFMKKAAGAGIVSFAGIATVTGEARAYTWPTYSQGAEGPDVLTIQGLLAEFHHHLEYYDGIYGPATEGAVTDFQREQNLTVDGIVGPYTWEALATIVLSRGDGMNTSRTGVSVAQHQLNAVFGYDIAVDGRFGPGTEAAVRSFQDSRRLPIDGVVGPNTWRALVSTG</sequence>
<reference evidence="3" key="1">
    <citation type="submission" date="2022-04" db="EMBL/GenBank/DDBJ databases">
        <title>Halocatena sp. nov., isolated from a salt lake.</title>
        <authorList>
            <person name="Cui H.-L."/>
        </authorList>
    </citation>
    <scope>NUCLEOTIDE SEQUENCE</scope>
    <source>
        <strain evidence="3">AD-1</strain>
        <plasmid evidence="3">unnamed1</plasmid>
    </source>
</reference>
<keyword evidence="4" id="KW-1185">Reference proteome</keyword>
<name>A0A8U0A4P8_9EURY</name>
<feature type="domain" description="Peptidoglycan binding-like" evidence="2">
    <location>
        <begin position="65"/>
        <end position="120"/>
    </location>
</feature>
<keyword evidence="3" id="KW-0614">Plasmid</keyword>
<dbReference type="AlphaFoldDB" id="A0A8U0A4P8"/>
<dbReference type="KEGG" id="haad:MW046_14260"/>
<dbReference type="InterPro" id="IPR002477">
    <property type="entry name" value="Peptidoglycan-bd-like"/>
</dbReference>
<dbReference type="Proteomes" id="UP000831768">
    <property type="component" value="Plasmid unnamed1"/>
</dbReference>
<dbReference type="RefSeq" id="WP_247994834.1">
    <property type="nucleotide sequence ID" value="NZ_CP096020.1"/>
</dbReference>